<dbReference type="Gene3D" id="3.40.630.30">
    <property type="match status" value="1"/>
</dbReference>
<dbReference type="Gene3D" id="3.40.50.720">
    <property type="entry name" value="NAD(P)-binding Rossmann-like Domain"/>
    <property type="match status" value="1"/>
</dbReference>
<accession>A0A9X3HVV4</accession>
<dbReference type="PANTHER" id="PTHR42793">
    <property type="entry name" value="COA BINDING DOMAIN CONTAINING PROTEIN"/>
    <property type="match status" value="1"/>
</dbReference>
<dbReference type="InterPro" id="IPR003781">
    <property type="entry name" value="CoA-bd"/>
</dbReference>
<dbReference type="InterPro" id="IPR013815">
    <property type="entry name" value="ATP_grasp_subdomain_1"/>
</dbReference>
<dbReference type="Pfam" id="PF13380">
    <property type="entry name" value="CoA_binding_2"/>
    <property type="match status" value="1"/>
</dbReference>
<protein>
    <submittedName>
        <fullName evidence="3">Bifunctional acetate--CoA ligase family protein/GNAT family N-acetyltransferase</fullName>
    </submittedName>
</protein>
<keyword evidence="4" id="KW-1185">Reference proteome</keyword>
<dbReference type="SUPFAM" id="SSF55729">
    <property type="entry name" value="Acyl-CoA N-acyltransferases (Nat)"/>
    <property type="match status" value="1"/>
</dbReference>
<evidence type="ECO:0000313" key="3">
    <source>
        <dbReference type="EMBL" id="MCW8345965.1"/>
    </source>
</evidence>
<dbReference type="InterPro" id="IPR016181">
    <property type="entry name" value="Acyl_CoA_acyltransferase"/>
</dbReference>
<dbReference type="Proteomes" id="UP001155587">
    <property type="component" value="Unassembled WGS sequence"/>
</dbReference>
<feature type="domain" description="N-acetyltransferase" evidence="2">
    <location>
        <begin position="763"/>
        <end position="918"/>
    </location>
</feature>
<evidence type="ECO:0000313" key="4">
    <source>
        <dbReference type="Proteomes" id="UP001155587"/>
    </source>
</evidence>
<dbReference type="SUPFAM" id="SSF56059">
    <property type="entry name" value="Glutathione synthetase ATP-binding domain-like"/>
    <property type="match status" value="1"/>
</dbReference>
<dbReference type="RefSeq" id="WP_265674370.1">
    <property type="nucleotide sequence ID" value="NZ_JAKRRY010000008.1"/>
</dbReference>
<name>A0A9X3HVV4_9VIBR</name>
<comment type="caution">
    <text evidence="3">The sequence shown here is derived from an EMBL/GenBank/DDBJ whole genome shotgun (WGS) entry which is preliminary data.</text>
</comment>
<dbReference type="FunFam" id="3.30.1490.20:FF:000020">
    <property type="entry name" value="Protein lysine acetyltransferase"/>
    <property type="match status" value="1"/>
</dbReference>
<dbReference type="GO" id="GO:0005524">
    <property type="term" value="F:ATP binding"/>
    <property type="evidence" value="ECO:0007669"/>
    <property type="project" value="InterPro"/>
</dbReference>
<gene>
    <name evidence="3" type="ORF">MD535_08085</name>
</gene>
<dbReference type="GO" id="GO:0016874">
    <property type="term" value="F:ligase activity"/>
    <property type="evidence" value="ECO:0007669"/>
    <property type="project" value="UniProtKB-KW"/>
</dbReference>
<evidence type="ECO:0000259" key="2">
    <source>
        <dbReference type="PROSITE" id="PS51186"/>
    </source>
</evidence>
<evidence type="ECO:0000256" key="1">
    <source>
        <dbReference type="ARBA" id="ARBA00060888"/>
    </source>
</evidence>
<dbReference type="InterPro" id="IPR016102">
    <property type="entry name" value="Succinyl-CoA_synth-like"/>
</dbReference>
<organism evidence="3 4">
    <name type="scientific">Vibrio qingdaonensis</name>
    <dbReference type="NCBI Taxonomy" id="2829491"/>
    <lineage>
        <taxon>Bacteria</taxon>
        <taxon>Pseudomonadati</taxon>
        <taxon>Pseudomonadota</taxon>
        <taxon>Gammaproteobacteria</taxon>
        <taxon>Vibrionales</taxon>
        <taxon>Vibrionaceae</taxon>
        <taxon>Vibrio</taxon>
    </lineage>
</organism>
<dbReference type="InterPro" id="IPR000182">
    <property type="entry name" value="GNAT_dom"/>
</dbReference>
<keyword evidence="3" id="KW-0436">Ligase</keyword>
<proteinExistence type="inferred from homology"/>
<sequence length="918" mass="100956">MSLDVLFKPESIAVIGASAKAQRAGGVVIKNLLLGGFQGTILPVHPRYKSVNGILCYRSVSELPFAPDLAILCTRGSRNVELFTELSVIGVKIVIVMASDMTLDVEYPAIKNDKPHSVETSLIDEASQLTPLKSLEQQCIDIAKNSGMRVLGSNSLGILLPWQNFNASFSPVNCKPGKLAFISQSSAVCTTILDWANDKNIGFSAFISLGNGADIDFDDLLDYLARDSKTESILLYVDSIRDARRFMSAARATSRNRRILVLKAGRSRTNSMGSLTDSTLSLDIVYDSAIQRAGMLRVNNTHELFAAVETLTHSVPLRGERLAIITNGMGPALMALDTLSDRGGKLAELSQTTLHNLSQVLPATWSQSNPIDLVGDATAQRYIQAINCVLDSDDIDAILIMHSPSAVSESEGTAQQVIETLRTHPKSKRFNILTNWSGEATAKQARLLFTENGIPTYRTPESAVTAFMHLVDYRRNQWQLMETPTTTDSYSSEQLSRAHDWLSSHTSQQQSPEHITLLESHLCEQLFDLFKLPVLKTWLAHDPSEAIHLAEQIGYPVALKLRSPDIPHKSDIHGVMLNLRDLNEVSSAAQSILDRTTLSYPNAKIEGLTVQKMAKVAGGQEIRIKAVTDPTFGPALFIGQGGSDWNISKEAVTALPPLNTALARYLIVGAINNGTLRFHKSPNPINLAKLAEFIVKVSQIIVACPEIYELDIHPLLLNGDDITILDASIAVRPFSGDPQARLAIRPYPTEVEETITLKDQSQILLRPIKPEDEPLHADFINNVTKEDLYKRFFSDVGEFNHEALANLTQIDYDREMAFVAVDASRAQQRIIGVSRVLVNPDNSDAEFAILIRSDLKGVGLGRVLMQKIIDYCVAKQTLKISGMTMPTNRGMLTLAQKLGFELDVQFEDGVADMVLKLR</sequence>
<dbReference type="Pfam" id="PF13607">
    <property type="entry name" value="Succ_CoA_lig"/>
    <property type="match status" value="1"/>
</dbReference>
<reference evidence="3" key="1">
    <citation type="submission" date="2022-02" db="EMBL/GenBank/DDBJ databases">
        <title>Vibrio sp. nov, a new bacterium isolated from seawater.</title>
        <authorList>
            <person name="Yuan Y."/>
        </authorList>
    </citation>
    <scope>NUCLEOTIDE SEQUENCE</scope>
    <source>
        <strain evidence="3">ZSDZ65</strain>
    </source>
</reference>
<dbReference type="Pfam" id="PF13549">
    <property type="entry name" value="ATP-grasp_5"/>
    <property type="match status" value="1"/>
</dbReference>
<comment type="similarity">
    <text evidence="1">In the N-terminal section; belongs to the acetate CoA ligase alpha subunit family.</text>
</comment>
<dbReference type="Gene3D" id="3.30.1490.20">
    <property type="entry name" value="ATP-grasp fold, A domain"/>
    <property type="match status" value="1"/>
</dbReference>
<dbReference type="Gene3D" id="3.30.470.20">
    <property type="entry name" value="ATP-grasp fold, B domain"/>
    <property type="match status" value="1"/>
</dbReference>
<dbReference type="GO" id="GO:0016747">
    <property type="term" value="F:acyltransferase activity, transferring groups other than amino-acyl groups"/>
    <property type="evidence" value="ECO:0007669"/>
    <property type="project" value="InterPro"/>
</dbReference>
<dbReference type="InterPro" id="IPR036291">
    <property type="entry name" value="NAD(P)-bd_dom_sf"/>
</dbReference>
<dbReference type="SUPFAM" id="SSF52210">
    <property type="entry name" value="Succinyl-CoA synthetase domains"/>
    <property type="match status" value="2"/>
</dbReference>
<dbReference type="SMART" id="SM00881">
    <property type="entry name" value="CoA_binding"/>
    <property type="match status" value="1"/>
</dbReference>
<dbReference type="InterPro" id="IPR032875">
    <property type="entry name" value="Succ_CoA_lig_flav_dom"/>
</dbReference>
<dbReference type="PROSITE" id="PS51186">
    <property type="entry name" value="GNAT"/>
    <property type="match status" value="1"/>
</dbReference>
<dbReference type="EMBL" id="JAKRRY010000008">
    <property type="protein sequence ID" value="MCW8345965.1"/>
    <property type="molecule type" value="Genomic_DNA"/>
</dbReference>
<dbReference type="AlphaFoldDB" id="A0A9X3HVV4"/>
<dbReference type="Gene3D" id="3.40.50.261">
    <property type="entry name" value="Succinyl-CoA synthetase domains"/>
    <property type="match status" value="2"/>
</dbReference>
<dbReference type="SUPFAM" id="SSF51735">
    <property type="entry name" value="NAD(P)-binding Rossmann-fold domains"/>
    <property type="match status" value="1"/>
</dbReference>
<dbReference type="PANTHER" id="PTHR42793:SF1">
    <property type="entry name" value="PEPTIDYL-LYSINE N-ACETYLTRANSFERASE PATZ"/>
    <property type="match status" value="1"/>
</dbReference>
<dbReference type="Pfam" id="PF13302">
    <property type="entry name" value="Acetyltransf_3"/>
    <property type="match status" value="1"/>
</dbReference>